<comment type="caution">
    <text evidence="1">The sequence shown here is derived from an EMBL/GenBank/DDBJ whole genome shotgun (WGS) entry which is preliminary data.</text>
</comment>
<protein>
    <submittedName>
        <fullName evidence="1">Uncharacterized protein</fullName>
    </submittedName>
</protein>
<reference evidence="1 2" key="1">
    <citation type="submission" date="2020-08" db="EMBL/GenBank/DDBJ databases">
        <title>Genomic Encyclopedia of Type Strains, Phase IV (KMG-V): Genome sequencing to study the core and pangenomes of soil and plant-associated prokaryotes.</title>
        <authorList>
            <person name="Whitman W."/>
        </authorList>
    </citation>
    <scope>NUCLEOTIDE SEQUENCE [LARGE SCALE GENOMIC DNA]</scope>
    <source>
        <strain evidence="1 2">JPY162</strain>
    </source>
</reference>
<dbReference type="EMBL" id="JACHDE010000055">
    <property type="protein sequence ID" value="MBB5406001.1"/>
    <property type="molecule type" value="Genomic_DNA"/>
</dbReference>
<evidence type="ECO:0000313" key="1">
    <source>
        <dbReference type="EMBL" id="MBB5406001.1"/>
    </source>
</evidence>
<dbReference type="RefSeq" id="WP_184229072.1">
    <property type="nucleotide sequence ID" value="NZ_JACHDE010000055.1"/>
</dbReference>
<sequence length="97" mass="10783">MKTLAHTMISFGTTAEADHSLRDLCFIAGHRAVVTLARTMPIPSHNDTHRRIARLAAAIPSHPMGLSNRAAPSLLETRNQLIEHSLIEKEPQKRISR</sequence>
<dbReference type="Proteomes" id="UP000592820">
    <property type="component" value="Unassembled WGS sequence"/>
</dbReference>
<accession>A0A7W8LHM2</accession>
<evidence type="ECO:0000313" key="2">
    <source>
        <dbReference type="Proteomes" id="UP000592820"/>
    </source>
</evidence>
<organism evidence="1 2">
    <name type="scientific">Paraburkholderia youngii</name>
    <dbReference type="NCBI Taxonomy" id="2782701"/>
    <lineage>
        <taxon>Bacteria</taxon>
        <taxon>Pseudomonadati</taxon>
        <taxon>Pseudomonadota</taxon>
        <taxon>Betaproteobacteria</taxon>
        <taxon>Burkholderiales</taxon>
        <taxon>Burkholderiaceae</taxon>
        <taxon>Paraburkholderia</taxon>
    </lineage>
</organism>
<gene>
    <name evidence="1" type="ORF">HDG41_008100</name>
</gene>
<proteinExistence type="predicted"/>
<name>A0A7W8LHM2_9BURK</name>
<dbReference type="AlphaFoldDB" id="A0A7W8LHM2"/>